<name>A7RI63_NEMVE</name>
<evidence type="ECO:0000313" key="1">
    <source>
        <dbReference type="EMBL" id="EDO49097.1"/>
    </source>
</evidence>
<dbReference type="KEGG" id="nve:5521355"/>
<dbReference type="EMBL" id="DS469511">
    <property type="protein sequence ID" value="EDO49097.1"/>
    <property type="molecule type" value="Genomic_DNA"/>
</dbReference>
<dbReference type="PANTHER" id="PTHR20003">
    <property type="entry name" value="GLYCOPROTEIN-RELATED"/>
    <property type="match status" value="1"/>
</dbReference>
<dbReference type="InParanoid" id="A7RI63"/>
<evidence type="ECO:0000313" key="2">
    <source>
        <dbReference type="Proteomes" id="UP000001593"/>
    </source>
</evidence>
<gene>
    <name evidence="1" type="ORF">NEMVEDRAFT_v1g197481</name>
</gene>
<dbReference type="HOGENOM" id="CLU_034888_0_0_1"/>
<sequence>MALRVSFRGAPVKLSRDDGRCGPENIIKTSPVFGPAIPAVCEPNSPAPCCNEVTGMCGIGKANCTCESCTDFRKVISAELYDWVPQNETCKLKNYTREVDCRVVSERLDSLVLIGDSLMRHFSNSLLTLFTNDPESGALLNGSEGCHGERQFVDSGRSRCHDRTIKERADVVPKTKFCQGVPYFQYKYNASYNLEYRHGPVELVNKSILSNSRTAFFVDVGLQDGLVTKQYQDSYIEPVLNLIGDREWPKFIWVTTHSPSFIKPVAYRSWQGKKKIITYNAAMKEYFKAKRIPVFDVFPMTEGVNSYDGTHYGAGLNMMKSQTLINYIERTFNRKNVS</sequence>
<dbReference type="OMA" id="FSITRIM"/>
<accession>A7RI63</accession>
<dbReference type="PANTHER" id="PTHR20003:SF7">
    <property type="entry name" value="SGNH DOMAIN-CONTAINING PROTEIN"/>
    <property type="match status" value="1"/>
</dbReference>
<dbReference type="SUPFAM" id="SSF52266">
    <property type="entry name" value="SGNH hydrolase"/>
    <property type="match status" value="1"/>
</dbReference>
<dbReference type="AlphaFoldDB" id="A7RI63"/>
<dbReference type="Proteomes" id="UP000001593">
    <property type="component" value="Unassembled WGS sequence"/>
</dbReference>
<organism evidence="1 2">
    <name type="scientific">Nematostella vectensis</name>
    <name type="common">Starlet sea anemone</name>
    <dbReference type="NCBI Taxonomy" id="45351"/>
    <lineage>
        <taxon>Eukaryota</taxon>
        <taxon>Metazoa</taxon>
        <taxon>Cnidaria</taxon>
        <taxon>Anthozoa</taxon>
        <taxon>Hexacorallia</taxon>
        <taxon>Actiniaria</taxon>
        <taxon>Edwardsiidae</taxon>
        <taxon>Nematostella</taxon>
    </lineage>
</organism>
<reference evidence="1 2" key="1">
    <citation type="journal article" date="2007" name="Science">
        <title>Sea anemone genome reveals ancestral eumetazoan gene repertoire and genomic organization.</title>
        <authorList>
            <person name="Putnam N.H."/>
            <person name="Srivastava M."/>
            <person name="Hellsten U."/>
            <person name="Dirks B."/>
            <person name="Chapman J."/>
            <person name="Salamov A."/>
            <person name="Terry A."/>
            <person name="Shapiro H."/>
            <person name="Lindquist E."/>
            <person name="Kapitonov V.V."/>
            <person name="Jurka J."/>
            <person name="Genikhovich G."/>
            <person name="Grigoriev I.V."/>
            <person name="Lucas S.M."/>
            <person name="Steele R.E."/>
            <person name="Finnerty J.R."/>
            <person name="Technau U."/>
            <person name="Martindale M.Q."/>
            <person name="Rokhsar D.S."/>
        </authorList>
    </citation>
    <scope>NUCLEOTIDE SEQUENCE [LARGE SCALE GENOMIC DNA]</scope>
    <source>
        <strain evidence="2">CH2 X CH6</strain>
    </source>
</reference>
<protein>
    <submittedName>
        <fullName evidence="1">Uncharacterized protein</fullName>
    </submittedName>
</protein>
<keyword evidence="2" id="KW-1185">Reference proteome</keyword>
<proteinExistence type="predicted"/>
<dbReference type="PhylomeDB" id="A7RI63"/>
<dbReference type="eggNOG" id="ENOG502SR5P">
    <property type="taxonomic scope" value="Eukaryota"/>
</dbReference>